<name>A0A940S6M8_9PROT</name>
<comment type="caution">
    <text evidence="1">The sequence shown here is derived from an EMBL/GenBank/DDBJ whole genome shotgun (WGS) entry which is preliminary data.</text>
</comment>
<dbReference type="Gene3D" id="2.30.30.110">
    <property type="match status" value="1"/>
</dbReference>
<sequence>MVVICNYNSGFREPEMVKERLAVVVSPRLPHRDRLCTVVPLSTTPARAGIRYQCKIMLPTPAPAPYEGTLKWAKADMLATVCYDRLTLPYTGRDPVGGKRKYLKIIVPESGMQDIRLAMLHALGMESLTSKPAEPI</sequence>
<keyword evidence="2" id="KW-1185">Reference proteome</keyword>
<gene>
    <name evidence="1" type="ORF">J5Y10_05375</name>
</gene>
<evidence type="ECO:0000313" key="2">
    <source>
        <dbReference type="Proteomes" id="UP000677537"/>
    </source>
</evidence>
<protein>
    <submittedName>
        <fullName evidence="1">Type II toxin-antitoxin system PemK/MazF family toxin</fullName>
    </submittedName>
</protein>
<dbReference type="GO" id="GO:0003677">
    <property type="term" value="F:DNA binding"/>
    <property type="evidence" value="ECO:0007669"/>
    <property type="project" value="InterPro"/>
</dbReference>
<dbReference type="AlphaFoldDB" id="A0A940S6M8"/>
<dbReference type="InterPro" id="IPR003477">
    <property type="entry name" value="PemK-like"/>
</dbReference>
<dbReference type="EMBL" id="JAGIZA010000003">
    <property type="protein sequence ID" value="MBP0492207.1"/>
    <property type="molecule type" value="Genomic_DNA"/>
</dbReference>
<evidence type="ECO:0000313" key="1">
    <source>
        <dbReference type="EMBL" id="MBP0492207.1"/>
    </source>
</evidence>
<dbReference type="Pfam" id="PF02452">
    <property type="entry name" value="PemK_toxin"/>
    <property type="match status" value="1"/>
</dbReference>
<accession>A0A940S6M8</accession>
<proteinExistence type="predicted"/>
<reference evidence="1" key="1">
    <citation type="submission" date="2021-03" db="EMBL/GenBank/DDBJ databases">
        <authorList>
            <person name="So Y."/>
        </authorList>
    </citation>
    <scope>NUCLEOTIDE SEQUENCE</scope>
    <source>
        <strain evidence="1">SG15</strain>
    </source>
</reference>
<dbReference type="Proteomes" id="UP000677537">
    <property type="component" value="Unassembled WGS sequence"/>
</dbReference>
<dbReference type="SUPFAM" id="SSF50118">
    <property type="entry name" value="Cell growth inhibitor/plasmid maintenance toxic component"/>
    <property type="match status" value="1"/>
</dbReference>
<organism evidence="1 2">
    <name type="scientific">Roseomonas indoligenes</name>
    <dbReference type="NCBI Taxonomy" id="2820811"/>
    <lineage>
        <taxon>Bacteria</taxon>
        <taxon>Pseudomonadati</taxon>
        <taxon>Pseudomonadota</taxon>
        <taxon>Alphaproteobacteria</taxon>
        <taxon>Acetobacterales</taxon>
        <taxon>Roseomonadaceae</taxon>
        <taxon>Roseomonas</taxon>
    </lineage>
</organism>
<dbReference type="InterPro" id="IPR011067">
    <property type="entry name" value="Plasmid_toxin/cell-grow_inhib"/>
</dbReference>